<organism evidence="6 7">
    <name type="scientific">Flavivirga eckloniae</name>
    <dbReference type="NCBI Taxonomy" id="1803846"/>
    <lineage>
        <taxon>Bacteria</taxon>
        <taxon>Pseudomonadati</taxon>
        <taxon>Bacteroidota</taxon>
        <taxon>Flavobacteriia</taxon>
        <taxon>Flavobacteriales</taxon>
        <taxon>Flavobacteriaceae</taxon>
        <taxon>Flavivirga</taxon>
    </lineage>
</organism>
<keyword evidence="7" id="KW-1185">Reference proteome</keyword>
<feature type="transmembrane region" description="Helical" evidence="4">
    <location>
        <begin position="134"/>
        <end position="154"/>
    </location>
</feature>
<evidence type="ECO:0000256" key="1">
    <source>
        <dbReference type="ARBA" id="ARBA00023015"/>
    </source>
</evidence>
<dbReference type="EMBL" id="CP025791">
    <property type="protein sequence ID" value="AUP80051.1"/>
    <property type="molecule type" value="Genomic_DNA"/>
</dbReference>
<keyword evidence="2" id="KW-0238">DNA-binding</keyword>
<dbReference type="PROSITE" id="PS00041">
    <property type="entry name" value="HTH_ARAC_FAMILY_1"/>
    <property type="match status" value="1"/>
</dbReference>
<evidence type="ECO:0000256" key="2">
    <source>
        <dbReference type="ARBA" id="ARBA00023125"/>
    </source>
</evidence>
<feature type="transmembrane region" description="Helical" evidence="4">
    <location>
        <begin position="13"/>
        <end position="31"/>
    </location>
</feature>
<keyword evidence="4" id="KW-0472">Membrane</keyword>
<evidence type="ECO:0000313" key="6">
    <source>
        <dbReference type="EMBL" id="AUP80051.1"/>
    </source>
</evidence>
<dbReference type="OrthoDB" id="6283866at2"/>
<keyword evidence="3" id="KW-0804">Transcription</keyword>
<dbReference type="KEGG" id="fek:C1H87_15600"/>
<dbReference type="SMART" id="SM00342">
    <property type="entry name" value="HTH_ARAC"/>
    <property type="match status" value="1"/>
</dbReference>
<dbReference type="PANTHER" id="PTHR43280:SF29">
    <property type="entry name" value="ARAC-FAMILY TRANSCRIPTIONAL REGULATOR"/>
    <property type="match status" value="1"/>
</dbReference>
<protein>
    <recommendedName>
        <fullName evidence="5">HTH araC/xylS-type domain-containing protein</fullName>
    </recommendedName>
</protein>
<dbReference type="PANTHER" id="PTHR43280">
    <property type="entry name" value="ARAC-FAMILY TRANSCRIPTIONAL REGULATOR"/>
    <property type="match status" value="1"/>
</dbReference>
<feature type="transmembrane region" description="Helical" evidence="4">
    <location>
        <begin position="82"/>
        <end position="100"/>
    </location>
</feature>
<dbReference type="SUPFAM" id="SSF46689">
    <property type="entry name" value="Homeodomain-like"/>
    <property type="match status" value="1"/>
</dbReference>
<dbReference type="Gene3D" id="1.10.10.60">
    <property type="entry name" value="Homeodomain-like"/>
    <property type="match status" value="1"/>
</dbReference>
<feature type="transmembrane region" description="Helical" evidence="4">
    <location>
        <begin position="160"/>
        <end position="183"/>
    </location>
</feature>
<proteinExistence type="predicted"/>
<evidence type="ECO:0000259" key="5">
    <source>
        <dbReference type="PROSITE" id="PS01124"/>
    </source>
</evidence>
<dbReference type="InterPro" id="IPR009057">
    <property type="entry name" value="Homeodomain-like_sf"/>
</dbReference>
<dbReference type="GO" id="GO:0003700">
    <property type="term" value="F:DNA-binding transcription factor activity"/>
    <property type="evidence" value="ECO:0007669"/>
    <property type="project" value="InterPro"/>
</dbReference>
<dbReference type="AlphaFoldDB" id="A0A2K9PSK7"/>
<feature type="domain" description="HTH araC/xylS-type" evidence="5">
    <location>
        <begin position="222"/>
        <end position="323"/>
    </location>
</feature>
<accession>A0A2K9PSK7</accession>
<evidence type="ECO:0000256" key="4">
    <source>
        <dbReference type="SAM" id="Phobius"/>
    </source>
</evidence>
<name>A0A2K9PSK7_9FLAO</name>
<gene>
    <name evidence="6" type="ORF">C1H87_15600</name>
</gene>
<reference evidence="6 7" key="1">
    <citation type="submission" date="2018-01" db="EMBL/GenBank/DDBJ databases">
        <title>Complete genome sequence of Flavivirga eckloniae ECD14 isolated from seaweed Ecklonia cava.</title>
        <authorList>
            <person name="Lee J.H."/>
            <person name="Baik K.S."/>
            <person name="Seong C.N."/>
        </authorList>
    </citation>
    <scope>NUCLEOTIDE SEQUENCE [LARGE SCALE GENOMIC DNA]</scope>
    <source>
        <strain evidence="6 7">ECD14</strain>
    </source>
</reference>
<dbReference type="InterPro" id="IPR018060">
    <property type="entry name" value="HTH_AraC"/>
</dbReference>
<keyword evidence="4" id="KW-0812">Transmembrane</keyword>
<evidence type="ECO:0000313" key="7">
    <source>
        <dbReference type="Proteomes" id="UP000235826"/>
    </source>
</evidence>
<dbReference type="RefSeq" id="WP_102756703.1">
    <property type="nucleotide sequence ID" value="NZ_CP025791.1"/>
</dbReference>
<keyword evidence="1" id="KW-0805">Transcription regulation</keyword>
<sequence length="328" mass="38962">MVLDTNLDNSSPFLLWVPYSYLTAVGPLIFFYTRAYTDTGFNISSIHIKHFFPLIAEVGVQIIMIAYGIWNNQLFYNTPLYFYLTPLFYIWTAGSIFYYLRLSLKVINNHEIWVLKNFSNLKEITLKWLRKLIVYYRLLWIVWVPFVTVFLLFFRFQLLHFIIVLILYFLMLVLTYLTFWIGLEGLGRGNFIFINQNRGKTKNKNFTNLTEKNIQDYIERITQLMTVEKIYLNENLNLTEFAWYLKADSNLVSFILNNHLNNNFYDFVNRYRIEEVKNKLNDPTCNHLTLLGIALDSGFNSKTTFNRVFKQVTGSTPTEFQKTIPNKN</sequence>
<dbReference type="Pfam" id="PF12833">
    <property type="entry name" value="HTH_18"/>
    <property type="match status" value="1"/>
</dbReference>
<dbReference type="InterPro" id="IPR018062">
    <property type="entry name" value="HTH_AraC-typ_CS"/>
</dbReference>
<dbReference type="GO" id="GO:0043565">
    <property type="term" value="F:sequence-specific DNA binding"/>
    <property type="evidence" value="ECO:0007669"/>
    <property type="project" value="InterPro"/>
</dbReference>
<evidence type="ECO:0000256" key="3">
    <source>
        <dbReference type="ARBA" id="ARBA00023163"/>
    </source>
</evidence>
<feature type="transmembrane region" description="Helical" evidence="4">
    <location>
        <begin position="51"/>
        <end position="70"/>
    </location>
</feature>
<keyword evidence="4" id="KW-1133">Transmembrane helix</keyword>
<dbReference type="PROSITE" id="PS01124">
    <property type="entry name" value="HTH_ARAC_FAMILY_2"/>
    <property type="match status" value="1"/>
</dbReference>
<dbReference type="Proteomes" id="UP000235826">
    <property type="component" value="Chromosome"/>
</dbReference>